<reference evidence="1 2" key="1">
    <citation type="journal article" date="2020" name="Microb. Ecol.">
        <title>Ecogenomics of the Marine Benthic Filamentous Cyanobacterium Adonisia.</title>
        <authorList>
            <person name="Walter J.M."/>
            <person name="Coutinho F.H."/>
            <person name="Leomil L."/>
            <person name="Hargreaves P.I."/>
            <person name="Campeao M.E."/>
            <person name="Vieira V.V."/>
            <person name="Silva B.S."/>
            <person name="Fistarol G.O."/>
            <person name="Salomon P.S."/>
            <person name="Sawabe T."/>
            <person name="Mino S."/>
            <person name="Hosokawa M."/>
            <person name="Miyashita H."/>
            <person name="Maruyama F."/>
            <person name="van Verk M.C."/>
            <person name="Dutilh B.E."/>
            <person name="Thompson C.C."/>
            <person name="Thompson F.L."/>
        </authorList>
    </citation>
    <scope>NUCLEOTIDE SEQUENCE [LARGE SCALE GENOMIC DNA]</scope>
    <source>
        <strain evidence="1 2">CCMR0081</strain>
    </source>
</reference>
<comment type="caution">
    <text evidence="1">The sequence shown here is derived from an EMBL/GenBank/DDBJ whole genome shotgun (WGS) entry which is preliminary data.</text>
</comment>
<sequence>MTDLDRAYDVSNLDFYRHYHGKQLYYRWEGTVWWRLSPEAPLEKIVAIAGMNATKVFLCSGENGEYGHRINRELGLYCDLDTGDVLTQWQPFPNRPPVSVVPIANRVVQGDVSPKTTTIPAGQPYLKKVQEIPLTYPHPLADDPQYREHCPGPTFQGTEYFTTYAVRPGVTAPTPLWARDCPWLPWMKMGYEHPARLRFETTIQRVETFEELNPKLIEVIRQRVPIYEHTPDTIDEPNVTSTTYFKKYFDAYQAGEEFPIREAE</sequence>
<accession>A0A6M0RS70</accession>
<organism evidence="1 2">
    <name type="scientific">Adonisia turfae CCMR0081</name>
    <dbReference type="NCBI Taxonomy" id="2292702"/>
    <lineage>
        <taxon>Bacteria</taxon>
        <taxon>Bacillati</taxon>
        <taxon>Cyanobacteriota</taxon>
        <taxon>Adonisia</taxon>
        <taxon>Adonisia turfae</taxon>
    </lineage>
</organism>
<gene>
    <name evidence="1" type="ORF">DXZ20_23520</name>
</gene>
<dbReference type="Proteomes" id="UP000481033">
    <property type="component" value="Unassembled WGS sequence"/>
</dbReference>
<dbReference type="EMBL" id="QXHD01000004">
    <property type="protein sequence ID" value="NEZ58561.1"/>
    <property type="molecule type" value="Genomic_DNA"/>
</dbReference>
<evidence type="ECO:0000313" key="2">
    <source>
        <dbReference type="Proteomes" id="UP000481033"/>
    </source>
</evidence>
<dbReference type="RefSeq" id="WP_163701203.1">
    <property type="nucleotide sequence ID" value="NZ_QXHD01000004.1"/>
</dbReference>
<keyword evidence="2" id="KW-1185">Reference proteome</keyword>
<evidence type="ECO:0000313" key="1">
    <source>
        <dbReference type="EMBL" id="NEZ58561.1"/>
    </source>
</evidence>
<name>A0A6M0RS70_9CYAN</name>
<dbReference type="InterPro" id="IPR014990">
    <property type="entry name" value="DUF1838"/>
</dbReference>
<protein>
    <submittedName>
        <fullName evidence="1">DUF1838 domain-containing protein</fullName>
    </submittedName>
</protein>
<dbReference type="Pfam" id="PF08894">
    <property type="entry name" value="DUF1838"/>
    <property type="match status" value="1"/>
</dbReference>
<proteinExistence type="predicted"/>
<dbReference type="AlphaFoldDB" id="A0A6M0RS70"/>